<proteinExistence type="predicted"/>
<reference evidence="1" key="1">
    <citation type="submission" date="2022-10" db="EMBL/GenBank/DDBJ databases">
        <title>The complete genomes of actinobacterial strains from the NBC collection.</title>
        <authorList>
            <person name="Joergensen T.S."/>
            <person name="Alvarez Arevalo M."/>
            <person name="Sterndorff E.B."/>
            <person name="Faurdal D."/>
            <person name="Vuksanovic O."/>
            <person name="Mourched A.-S."/>
            <person name="Charusanti P."/>
            <person name="Shaw S."/>
            <person name="Blin K."/>
            <person name="Weber T."/>
        </authorList>
    </citation>
    <scope>NUCLEOTIDE SEQUENCE</scope>
    <source>
        <strain evidence="1">NBC_00003</strain>
    </source>
</reference>
<organism evidence="1">
    <name type="scientific">Streptomyces sp. NBC_00003</name>
    <dbReference type="NCBI Taxonomy" id="2903608"/>
    <lineage>
        <taxon>Bacteria</taxon>
        <taxon>Bacillati</taxon>
        <taxon>Actinomycetota</taxon>
        <taxon>Actinomycetes</taxon>
        <taxon>Kitasatosporales</taxon>
        <taxon>Streptomycetaceae</taxon>
        <taxon>Streptomyces</taxon>
    </lineage>
</organism>
<protein>
    <submittedName>
        <fullName evidence="1">Uncharacterized protein</fullName>
    </submittedName>
</protein>
<evidence type="ECO:0000313" key="1">
    <source>
        <dbReference type="EMBL" id="WTW66072.1"/>
    </source>
</evidence>
<accession>A0AAU2VFE9</accession>
<sequence>MQPTGLDREPGPYGWQGWITAGWVQQYWSTDRVGVYWWWNQDFINRVGGAAIIKVSSPYGRLLASAALDTSSAEWSYEPAAPA</sequence>
<dbReference type="AlphaFoldDB" id="A0AAU2VFE9"/>
<dbReference type="EMBL" id="CP108318">
    <property type="protein sequence ID" value="WTW66072.1"/>
    <property type="molecule type" value="Genomic_DNA"/>
</dbReference>
<gene>
    <name evidence="1" type="ORF">OG549_38605</name>
</gene>
<name>A0AAU2VFE9_9ACTN</name>